<comment type="cofactor">
    <cofactor evidence="1">
        <name>Zn(2+)</name>
        <dbReference type="ChEBI" id="CHEBI:29105"/>
    </cofactor>
</comment>
<name>A0A3E2GRG3_SCYLI</name>
<dbReference type="GO" id="GO:0008892">
    <property type="term" value="F:guanine deaminase activity"/>
    <property type="evidence" value="ECO:0007669"/>
    <property type="project" value="TreeGrafter"/>
</dbReference>
<feature type="non-terminal residue" evidence="6">
    <location>
        <position position="292"/>
    </location>
</feature>
<dbReference type="InterPro" id="IPR006680">
    <property type="entry name" value="Amidohydro-rel"/>
</dbReference>
<dbReference type="PANTHER" id="PTHR11271:SF6">
    <property type="entry name" value="GUANINE DEAMINASE"/>
    <property type="match status" value="1"/>
</dbReference>
<keyword evidence="3" id="KW-0378">Hydrolase</keyword>
<dbReference type="AlphaFoldDB" id="A0A3E2GRG3"/>
<dbReference type="GO" id="GO:0008270">
    <property type="term" value="F:zinc ion binding"/>
    <property type="evidence" value="ECO:0007669"/>
    <property type="project" value="TreeGrafter"/>
</dbReference>
<dbReference type="InterPro" id="IPR011059">
    <property type="entry name" value="Metal-dep_hydrolase_composite"/>
</dbReference>
<organism evidence="6 7">
    <name type="scientific">Scytalidium lignicola</name>
    <name type="common">Hyphomycete</name>
    <dbReference type="NCBI Taxonomy" id="5539"/>
    <lineage>
        <taxon>Eukaryota</taxon>
        <taxon>Fungi</taxon>
        <taxon>Dikarya</taxon>
        <taxon>Ascomycota</taxon>
        <taxon>Pezizomycotina</taxon>
        <taxon>Leotiomycetes</taxon>
        <taxon>Leotiomycetes incertae sedis</taxon>
        <taxon>Scytalidium</taxon>
    </lineage>
</organism>
<dbReference type="Pfam" id="PF01979">
    <property type="entry name" value="Amidohydro_1"/>
    <property type="match status" value="1"/>
</dbReference>
<evidence type="ECO:0000259" key="5">
    <source>
        <dbReference type="Pfam" id="PF01979"/>
    </source>
</evidence>
<evidence type="ECO:0000256" key="3">
    <source>
        <dbReference type="ARBA" id="ARBA00022801"/>
    </source>
</evidence>
<dbReference type="InterPro" id="IPR032466">
    <property type="entry name" value="Metal_Hydrolase"/>
</dbReference>
<proteinExistence type="predicted"/>
<accession>A0A3E2GRG3</accession>
<feature type="domain" description="Amidohydrolase-related" evidence="5">
    <location>
        <begin position="19"/>
        <end position="286"/>
    </location>
</feature>
<reference evidence="6 7" key="1">
    <citation type="submission" date="2018-05" db="EMBL/GenBank/DDBJ databases">
        <title>Draft genome sequence of Scytalidium lignicola DSM 105466, a ubiquitous saprotrophic fungus.</title>
        <authorList>
            <person name="Buettner E."/>
            <person name="Gebauer A.M."/>
            <person name="Hofrichter M."/>
            <person name="Liers C."/>
            <person name="Kellner H."/>
        </authorList>
    </citation>
    <scope>NUCLEOTIDE SEQUENCE [LARGE SCALE GENOMIC DNA]</scope>
    <source>
        <strain evidence="6 7">DSM 105466</strain>
    </source>
</reference>
<keyword evidence="7" id="KW-1185">Reference proteome</keyword>
<dbReference type="Proteomes" id="UP000258309">
    <property type="component" value="Unassembled WGS sequence"/>
</dbReference>
<dbReference type="STRING" id="5539.A0A3E2GRG3"/>
<dbReference type="Gene3D" id="3.20.20.140">
    <property type="entry name" value="Metal-dependent hydrolases"/>
    <property type="match status" value="1"/>
</dbReference>
<evidence type="ECO:0000313" key="6">
    <source>
        <dbReference type="EMBL" id="RFU23680.1"/>
    </source>
</evidence>
<gene>
    <name evidence="6" type="ORF">B7463_g12658</name>
</gene>
<comment type="caution">
    <text evidence="6">The sequence shown here is derived from an EMBL/GenBank/DDBJ whole genome shotgun (WGS) entry which is preliminary data.</text>
</comment>
<dbReference type="OrthoDB" id="194468at2759"/>
<dbReference type="PANTHER" id="PTHR11271">
    <property type="entry name" value="GUANINE DEAMINASE"/>
    <property type="match status" value="1"/>
</dbReference>
<feature type="non-terminal residue" evidence="6">
    <location>
        <position position="1"/>
    </location>
</feature>
<evidence type="ECO:0000256" key="1">
    <source>
        <dbReference type="ARBA" id="ARBA00001947"/>
    </source>
</evidence>
<evidence type="ECO:0000256" key="2">
    <source>
        <dbReference type="ARBA" id="ARBA00022723"/>
    </source>
</evidence>
<dbReference type="EMBL" id="NCSJ02000658">
    <property type="protein sequence ID" value="RFU23680.1"/>
    <property type="molecule type" value="Genomic_DNA"/>
</dbReference>
<keyword evidence="4" id="KW-0862">Zinc</keyword>
<dbReference type="SUPFAM" id="SSF51556">
    <property type="entry name" value="Metallo-dependent hydrolases"/>
    <property type="match status" value="1"/>
</dbReference>
<dbReference type="InterPro" id="IPR051607">
    <property type="entry name" value="Metallo-dep_hydrolases"/>
</dbReference>
<evidence type="ECO:0000313" key="7">
    <source>
        <dbReference type="Proteomes" id="UP000258309"/>
    </source>
</evidence>
<dbReference type="OMA" id="WHFRENA"/>
<keyword evidence="2" id="KW-0479">Metal-binding</keyword>
<dbReference type="GO" id="GO:0005829">
    <property type="term" value="C:cytosol"/>
    <property type="evidence" value="ECO:0007669"/>
    <property type="project" value="TreeGrafter"/>
</dbReference>
<sequence length="292" mass="32005">RAVIGKLCIVGGASHGNFEESIEKSLEDEEKSVKYIQKIDPSGEIVLPCIQPRGGPWAPPELMEGLGKLSHNNGGPKIRVQAHMCETTDDIERMRKLHGIETYGEMYSSHGLLHEKSILAHCIHLSETDIDYLVKSGAGVAHNPNSNTCLRDGECPVRQLLNRGVKVGLGTDCSAGYSTFMLDSMRQASNVSRHRSIHTGDDKNVLGFNEIVYLGTMGSARVLSLDQKVGNFKPGKCFDALIVDVGLNDCININGWEKDDLALVKKWVFMGDDRSIRKVFVNGKLVAGKDKS</sequence>
<dbReference type="GO" id="GO:0046098">
    <property type="term" value="P:guanine metabolic process"/>
    <property type="evidence" value="ECO:0007669"/>
    <property type="project" value="TreeGrafter"/>
</dbReference>
<dbReference type="Gene3D" id="2.30.40.10">
    <property type="entry name" value="Urease, subunit C, domain 1"/>
    <property type="match status" value="1"/>
</dbReference>
<protein>
    <recommendedName>
        <fullName evidence="5">Amidohydrolase-related domain-containing protein</fullName>
    </recommendedName>
</protein>
<evidence type="ECO:0000256" key="4">
    <source>
        <dbReference type="ARBA" id="ARBA00022833"/>
    </source>
</evidence>